<accession>A0A3E3DVB0</accession>
<dbReference type="InterPro" id="IPR029039">
    <property type="entry name" value="Flavoprotein-like_sf"/>
</dbReference>
<dbReference type="InterPro" id="IPR008254">
    <property type="entry name" value="Flavodoxin/NO_synth"/>
</dbReference>
<keyword evidence="1" id="KW-0732">Signal</keyword>
<feature type="chain" id="PRO_5039172922" evidence="1">
    <location>
        <begin position="22"/>
        <end position="204"/>
    </location>
</feature>
<dbReference type="GO" id="GO:0016651">
    <property type="term" value="F:oxidoreductase activity, acting on NAD(P)H"/>
    <property type="evidence" value="ECO:0007669"/>
    <property type="project" value="UniProtKB-ARBA"/>
</dbReference>
<evidence type="ECO:0000259" key="2">
    <source>
        <dbReference type="PROSITE" id="PS50902"/>
    </source>
</evidence>
<dbReference type="AlphaFoldDB" id="A0A3E3DVB0"/>
<proteinExistence type="predicted"/>
<dbReference type="Gene3D" id="3.40.50.360">
    <property type="match status" value="1"/>
</dbReference>
<dbReference type="PROSITE" id="PS50902">
    <property type="entry name" value="FLAVODOXIN_LIKE"/>
    <property type="match status" value="1"/>
</dbReference>
<name>A0A3E3DVB0_9FIRM</name>
<feature type="signal peptide" evidence="1">
    <location>
        <begin position="1"/>
        <end position="21"/>
    </location>
</feature>
<gene>
    <name evidence="3" type="ORF">DW687_10680</name>
</gene>
<sequence>MKKIFVLFLTLIMLAGISSCGSNGTSNTDNQSSKSGTATQNSGNTNKILVAYFSYSGNTKTVAEKIQKNTNAEIFRIETKEDYPSDYDAVVDKAQQEQDENARPELKSKIENLDDYDVIFLGYPNWWGTMPMALFTFLEENNLDGKTIVPFCTHEGSALGRSEDDIKSLCSKSTIKEGLAIRGSDVNADDTDSEINKWIENLNL</sequence>
<dbReference type="GO" id="GO:0010181">
    <property type="term" value="F:FMN binding"/>
    <property type="evidence" value="ECO:0007669"/>
    <property type="project" value="InterPro"/>
</dbReference>
<dbReference type="Pfam" id="PF12682">
    <property type="entry name" value="Flavodoxin_4"/>
    <property type="match status" value="1"/>
</dbReference>
<dbReference type="PANTHER" id="PTHR39201:SF1">
    <property type="entry name" value="FLAVODOXIN-LIKE DOMAIN-CONTAINING PROTEIN"/>
    <property type="match status" value="1"/>
</dbReference>
<feature type="domain" description="Flavodoxin-like" evidence="2">
    <location>
        <begin position="48"/>
        <end position="203"/>
    </location>
</feature>
<evidence type="ECO:0000256" key="1">
    <source>
        <dbReference type="SAM" id="SignalP"/>
    </source>
</evidence>
<dbReference type="PANTHER" id="PTHR39201">
    <property type="entry name" value="EXPORTED PROTEIN-RELATED"/>
    <property type="match status" value="1"/>
</dbReference>
<organism evidence="3 4">
    <name type="scientific">Anaerofustis stercorihominis</name>
    <dbReference type="NCBI Taxonomy" id="214853"/>
    <lineage>
        <taxon>Bacteria</taxon>
        <taxon>Bacillati</taxon>
        <taxon>Bacillota</taxon>
        <taxon>Clostridia</taxon>
        <taxon>Eubacteriales</taxon>
        <taxon>Eubacteriaceae</taxon>
        <taxon>Anaerofustis</taxon>
    </lineage>
</organism>
<dbReference type="SUPFAM" id="SSF52218">
    <property type="entry name" value="Flavoproteins"/>
    <property type="match status" value="1"/>
</dbReference>
<dbReference type="RefSeq" id="WP_007050729.1">
    <property type="nucleotide sequence ID" value="NZ_CABKNJ010000001.1"/>
</dbReference>
<evidence type="ECO:0000313" key="4">
    <source>
        <dbReference type="Proteomes" id="UP000261212"/>
    </source>
</evidence>
<dbReference type="GeneID" id="98001005"/>
<dbReference type="Proteomes" id="UP000261212">
    <property type="component" value="Unassembled WGS sequence"/>
</dbReference>
<reference evidence="3 4" key="1">
    <citation type="submission" date="2018-08" db="EMBL/GenBank/DDBJ databases">
        <title>A genome reference for cultivated species of the human gut microbiota.</title>
        <authorList>
            <person name="Zou Y."/>
            <person name="Xue W."/>
            <person name="Luo G."/>
        </authorList>
    </citation>
    <scope>NUCLEOTIDE SEQUENCE [LARGE SCALE GENOMIC DNA]</scope>
    <source>
        <strain evidence="3 4">AM25-6</strain>
    </source>
</reference>
<protein>
    <submittedName>
        <fullName evidence="3">Flavodoxin</fullName>
    </submittedName>
</protein>
<evidence type="ECO:0000313" key="3">
    <source>
        <dbReference type="EMBL" id="RGD73200.1"/>
    </source>
</evidence>
<dbReference type="EMBL" id="QUSM01000007">
    <property type="protein sequence ID" value="RGD73200.1"/>
    <property type="molecule type" value="Genomic_DNA"/>
</dbReference>
<comment type="caution">
    <text evidence="3">The sequence shown here is derived from an EMBL/GenBank/DDBJ whole genome shotgun (WGS) entry which is preliminary data.</text>
</comment>
<dbReference type="PROSITE" id="PS51257">
    <property type="entry name" value="PROKAR_LIPOPROTEIN"/>
    <property type="match status" value="1"/>
</dbReference>